<dbReference type="eggNOG" id="COG0637">
    <property type="taxonomic scope" value="Bacteria"/>
</dbReference>
<dbReference type="Gene3D" id="1.10.150.240">
    <property type="entry name" value="Putative phosphatase, domain 2"/>
    <property type="match status" value="1"/>
</dbReference>
<proteinExistence type="predicted"/>
<dbReference type="SFLD" id="SFLDG01135">
    <property type="entry name" value="C1.5.6:_HAD__Beta-PGM__Phospha"/>
    <property type="match status" value="1"/>
</dbReference>
<dbReference type="PRINTS" id="PR00413">
    <property type="entry name" value="HADHALOGNASE"/>
</dbReference>
<reference evidence="1 2" key="1">
    <citation type="submission" date="2009-01" db="EMBL/GenBank/DDBJ databases">
        <authorList>
            <person name="Fulton L."/>
            <person name="Clifton S."/>
            <person name="Fulton B."/>
            <person name="Xu J."/>
            <person name="Minx P."/>
            <person name="Pepin K.H."/>
            <person name="Johnson M."/>
            <person name="Bhonagiri V."/>
            <person name="Nash W.E."/>
            <person name="Mardis E.R."/>
            <person name="Wilson R.K."/>
        </authorList>
    </citation>
    <scope>NUCLEOTIDE SEQUENCE [LARGE SCALE GENOMIC DNA]</scope>
    <source>
        <strain evidence="1 2">DSM 5476</strain>
    </source>
</reference>
<keyword evidence="1" id="KW-0378">Hydrolase</keyword>
<dbReference type="SFLD" id="SFLDS00003">
    <property type="entry name" value="Haloacid_Dehalogenase"/>
    <property type="match status" value="1"/>
</dbReference>
<dbReference type="InterPro" id="IPR036412">
    <property type="entry name" value="HAD-like_sf"/>
</dbReference>
<reference evidence="1 2" key="2">
    <citation type="submission" date="2009-02" db="EMBL/GenBank/DDBJ databases">
        <title>Draft genome sequence of Clostridium methylpentosum (DSM 5476).</title>
        <authorList>
            <person name="Sudarsanam P."/>
            <person name="Ley R."/>
            <person name="Guruge J."/>
            <person name="Turnbaugh P.J."/>
            <person name="Mahowald M."/>
            <person name="Liep D."/>
            <person name="Gordon J."/>
        </authorList>
    </citation>
    <scope>NUCLEOTIDE SEQUENCE [LARGE SCALE GENOMIC DNA]</scope>
    <source>
        <strain evidence="1 2">DSM 5476</strain>
    </source>
</reference>
<dbReference type="AlphaFoldDB" id="C0EH64"/>
<protein>
    <submittedName>
        <fullName evidence="1">HAD hydrolase, family IA, variant 3</fullName>
    </submittedName>
</protein>
<accession>C0EH64</accession>
<dbReference type="NCBIfam" id="TIGR01509">
    <property type="entry name" value="HAD-SF-IA-v3"/>
    <property type="match status" value="1"/>
</dbReference>
<gene>
    <name evidence="1" type="ORF">CLOSTMETH_03264</name>
</gene>
<dbReference type="InterPro" id="IPR023198">
    <property type="entry name" value="PGP-like_dom2"/>
</dbReference>
<name>C0EH64_9FIRM</name>
<evidence type="ECO:0000313" key="1">
    <source>
        <dbReference type="EMBL" id="EEG29151.1"/>
    </source>
</evidence>
<dbReference type="EMBL" id="ACEC01000115">
    <property type="protein sequence ID" value="EEG29151.1"/>
    <property type="molecule type" value="Genomic_DNA"/>
</dbReference>
<organism evidence="1 2">
    <name type="scientific">[Clostridium] methylpentosum DSM 5476</name>
    <dbReference type="NCBI Taxonomy" id="537013"/>
    <lineage>
        <taxon>Bacteria</taxon>
        <taxon>Bacillati</taxon>
        <taxon>Bacillota</taxon>
        <taxon>Clostridia</taxon>
        <taxon>Eubacteriales</taxon>
        <taxon>Oscillospiraceae</taxon>
        <taxon>Oscillospiraceae incertae sedis</taxon>
    </lineage>
</organism>
<dbReference type="HOGENOM" id="CLU_045011_13_3_9"/>
<keyword evidence="2" id="KW-1185">Reference proteome</keyword>
<dbReference type="PANTHER" id="PTHR18901:SF38">
    <property type="entry name" value="PSEUDOURIDINE-5'-PHOSPHATASE"/>
    <property type="match status" value="1"/>
</dbReference>
<sequence>MSFAQPCDTIKGNHRIGRDAKMTRGVIFDMDGVLFDTERLAVEGWKRAGQALGYSIPPALMDRMRGRSVEDCRTLFEEFLGKEHPYAEARAIRQSYVRGWIAEHGVPLKPGVRELLGYLKQTQRKVALATSSGHEVAQRYLQSAEIKEFFDCILSGDLIERGKPEPDIFLAAAQGLGLPPGDCIVVEDSSAGLLAAHRAGCRPVFVPDLCCVDAQTASLAVRCEGLFGVQLLLEQEDQYLDRREPHGKNQLGQQE</sequence>
<evidence type="ECO:0000313" key="2">
    <source>
        <dbReference type="Proteomes" id="UP000003340"/>
    </source>
</evidence>
<dbReference type="SFLD" id="SFLDG01129">
    <property type="entry name" value="C1.5:_HAD__Beta-PGM__Phosphata"/>
    <property type="match status" value="1"/>
</dbReference>
<dbReference type="PANTHER" id="PTHR18901">
    <property type="entry name" value="2-DEOXYGLUCOSE-6-PHOSPHATE PHOSPHATASE 2"/>
    <property type="match status" value="1"/>
</dbReference>
<dbReference type="SUPFAM" id="SSF56784">
    <property type="entry name" value="HAD-like"/>
    <property type="match status" value="1"/>
</dbReference>
<dbReference type="InterPro" id="IPR006439">
    <property type="entry name" value="HAD-SF_hydro_IA"/>
</dbReference>
<dbReference type="STRING" id="537013.CLOSTMETH_03264"/>
<dbReference type="Proteomes" id="UP000003340">
    <property type="component" value="Unassembled WGS sequence"/>
</dbReference>
<comment type="caution">
    <text evidence="1">The sequence shown here is derived from an EMBL/GenBank/DDBJ whole genome shotgun (WGS) entry which is preliminary data.</text>
</comment>
<dbReference type="InterPro" id="IPR023214">
    <property type="entry name" value="HAD_sf"/>
</dbReference>
<dbReference type="Gene3D" id="3.40.50.1000">
    <property type="entry name" value="HAD superfamily/HAD-like"/>
    <property type="match status" value="1"/>
</dbReference>
<dbReference type="GO" id="GO:0016787">
    <property type="term" value="F:hydrolase activity"/>
    <property type="evidence" value="ECO:0007669"/>
    <property type="project" value="UniProtKB-KW"/>
</dbReference>
<dbReference type="Pfam" id="PF00702">
    <property type="entry name" value="Hydrolase"/>
    <property type="match status" value="1"/>
</dbReference>